<dbReference type="RefSeq" id="WP_207550851.1">
    <property type="nucleotide sequence ID" value="NZ_FRAG01000083.1"/>
</dbReference>
<evidence type="ECO:0000313" key="1">
    <source>
        <dbReference type="EMBL" id="SHK53436.1"/>
    </source>
</evidence>
<dbReference type="STRING" id="1121301.SAMN02745912_03606"/>
<name>A0A1M6T9B5_PARC5</name>
<evidence type="ECO:0000313" key="3">
    <source>
        <dbReference type="Proteomes" id="UP000184465"/>
    </source>
</evidence>
<keyword evidence="3" id="KW-1185">Reference proteome</keyword>
<dbReference type="EMBL" id="FRAG01000083">
    <property type="protein sequence ID" value="SHK53436.1"/>
    <property type="molecule type" value="Genomic_DNA"/>
</dbReference>
<dbReference type="NCBIfam" id="NF047593">
    <property type="entry name" value="IS66_ISAeme5_TnpA"/>
    <property type="match status" value="1"/>
</dbReference>
<reference evidence="1 3" key="1">
    <citation type="submission" date="2016-11" db="EMBL/GenBank/DDBJ databases">
        <authorList>
            <person name="Jaros S."/>
            <person name="Januszkiewicz K."/>
            <person name="Wedrychowicz H."/>
        </authorList>
    </citation>
    <scope>NUCLEOTIDE SEQUENCE [LARGE SCALE GENOMIC DNA]</scope>
    <source>
        <strain evidence="1 3">DSM 15212</strain>
    </source>
</reference>
<dbReference type="Proteomes" id="UP000184465">
    <property type="component" value="Unassembled WGS sequence"/>
</dbReference>
<feature type="non-terminal residue" evidence="1">
    <location>
        <position position="87"/>
    </location>
</feature>
<organism evidence="1 3">
    <name type="scientific">Paramaledivibacter caminithermalis (strain DSM 15212 / CIP 107654 / DViRD3)</name>
    <name type="common">Clostridium caminithermale</name>
    <dbReference type="NCBI Taxonomy" id="1121301"/>
    <lineage>
        <taxon>Bacteria</taxon>
        <taxon>Bacillati</taxon>
        <taxon>Bacillota</taxon>
        <taxon>Clostridia</taxon>
        <taxon>Peptostreptococcales</taxon>
        <taxon>Caminicellaceae</taxon>
        <taxon>Paramaledivibacter</taxon>
    </lineage>
</organism>
<dbReference type="AlphaFoldDB" id="A0A1M6T9B5"/>
<gene>
    <name evidence="1" type="ORF">SAMN02745912_03606</name>
    <name evidence="2" type="ORF">SAMN02745912_03695</name>
</gene>
<proteinExistence type="predicted"/>
<evidence type="ECO:0000313" key="2">
    <source>
        <dbReference type="EMBL" id="SHK56565.1"/>
    </source>
</evidence>
<sequence>MKKTKDWWRTHYDNWILSKLSIGEYSNNNGIKKSTFYGWIKKFRKEDSKEKTKDSKVQWATLNRYETENINEDDTKVSPLKIVIGKA</sequence>
<dbReference type="EMBL" id="FRAG01000092">
    <property type="protein sequence ID" value="SHK56565.1"/>
    <property type="molecule type" value="Genomic_DNA"/>
</dbReference>
<protein>
    <submittedName>
        <fullName evidence="1">Uncharacterized protein</fullName>
    </submittedName>
</protein>
<accession>A0A1M6T9B5</accession>